<keyword evidence="3 5" id="KW-0067">ATP-binding</keyword>
<dbReference type="SMART" id="SM00382">
    <property type="entry name" value="AAA"/>
    <property type="match status" value="1"/>
</dbReference>
<evidence type="ECO:0000313" key="6">
    <source>
        <dbReference type="Proteomes" id="UP000315995"/>
    </source>
</evidence>
<dbReference type="Pfam" id="PF00004">
    <property type="entry name" value="AAA"/>
    <property type="match status" value="1"/>
</dbReference>
<accession>A0A4Y6PWZ1</accession>
<dbReference type="InterPro" id="IPR050221">
    <property type="entry name" value="26S_Proteasome_ATPase"/>
</dbReference>
<evidence type="ECO:0000259" key="4">
    <source>
        <dbReference type="SMART" id="SM00382"/>
    </source>
</evidence>
<dbReference type="InterPro" id="IPR054472">
    <property type="entry name" value="WHD"/>
</dbReference>
<comment type="similarity">
    <text evidence="1">Belongs to the AAA ATPase family.</text>
</comment>
<keyword evidence="2" id="KW-0547">Nucleotide-binding</keyword>
<dbReference type="InterPro" id="IPR003593">
    <property type="entry name" value="AAA+_ATPase"/>
</dbReference>
<proteinExistence type="inferred from homology"/>
<sequence>MRSGMLDVYRDEAEYWQGAIECLTRRLEQSIRADTADGQQQELAAHADEAGEKEGELAAIIGTLAGWLSEVRQAGAEGALDATVRRHRERAAAMDEPPRFVRLCAEFDLAPFAEDVLMLALAAQLAPELVPLMHLAGGGDRGPTVGLAHRLFSQGMAEQLAHRAELAAHAPLRRHRLVRLGGDDEQGVDAAAPIEVAPAVADWLVGRDELDPMVDGLCVEVGALPPLDGPAHEVVASAARTDVISLVVDDPHAALAHLDASTHTTDALVVDAGLLTVHADPLEATRRLVRDARLRGRAMVWLRAEQFEQERLEPVFMHLLAAPRSTPLVLVSCRHPRSDVLGACAGGLRRGRIDAADAAIRRRWWQAALVEAELGEAELGEAADLTSLADRFKLSWAQVRSAAQRVSWADAIELEALFEAARLECQHAMAGLAKRVRTIHGWDDLVLPQRSKSQLRRMEAWMAHRATVHDQWGLRRRVQLGRGLTALFFGPSGTGKTMAAGILSAQLHLEMFRVDLSQIVSKYIGETEKNLDRVFEAADAANAVLFFDEADAIFGKRSEVRDAHDRYANIEVGYLLQRMEEYDGVAILATNLKKNLDEAFLRRIQFSVEFPLPSQSDRRRIWQGFLQESLPQDDTIDVGFLARAFSLTGGHIKNCVVDAAFAAADEGEAVGMRHLVSAVARELTKNERAIVPSEFGEYFELVDAS</sequence>
<dbReference type="AlphaFoldDB" id="A0A4Y6PWZ1"/>
<accession>A0A5B8Y8N5</accession>
<dbReference type="Proteomes" id="UP000315995">
    <property type="component" value="Chromosome"/>
</dbReference>
<protein>
    <submittedName>
        <fullName evidence="5">ATP-binding protein</fullName>
    </submittedName>
</protein>
<gene>
    <name evidence="5" type="ORF">FIV42_16475</name>
</gene>
<dbReference type="EMBL" id="CP041186">
    <property type="protein sequence ID" value="QDG52275.1"/>
    <property type="molecule type" value="Genomic_DNA"/>
</dbReference>
<evidence type="ECO:0000256" key="3">
    <source>
        <dbReference type="ARBA" id="ARBA00022840"/>
    </source>
</evidence>
<organism evidence="5 6">
    <name type="scientific">Persicimonas caeni</name>
    <dbReference type="NCBI Taxonomy" id="2292766"/>
    <lineage>
        <taxon>Bacteria</taxon>
        <taxon>Deltaproteobacteria</taxon>
        <taxon>Bradymonadales</taxon>
        <taxon>Bradymonadaceae</taxon>
        <taxon>Persicimonas</taxon>
    </lineage>
</organism>
<dbReference type="Pfam" id="PF22977">
    <property type="entry name" value="WHD"/>
    <property type="match status" value="1"/>
</dbReference>
<dbReference type="SUPFAM" id="SSF52540">
    <property type="entry name" value="P-loop containing nucleoside triphosphate hydrolases"/>
    <property type="match status" value="1"/>
</dbReference>
<evidence type="ECO:0000313" key="5">
    <source>
        <dbReference type="EMBL" id="QDG52275.1"/>
    </source>
</evidence>
<dbReference type="GO" id="GO:0016887">
    <property type="term" value="F:ATP hydrolysis activity"/>
    <property type="evidence" value="ECO:0007669"/>
    <property type="project" value="InterPro"/>
</dbReference>
<dbReference type="InterPro" id="IPR003959">
    <property type="entry name" value="ATPase_AAA_core"/>
</dbReference>
<dbReference type="Gene3D" id="3.40.50.300">
    <property type="entry name" value="P-loop containing nucleotide triphosphate hydrolases"/>
    <property type="match status" value="1"/>
</dbReference>
<evidence type="ECO:0000256" key="2">
    <source>
        <dbReference type="ARBA" id="ARBA00022741"/>
    </source>
</evidence>
<evidence type="ECO:0000256" key="1">
    <source>
        <dbReference type="ARBA" id="ARBA00006914"/>
    </source>
</evidence>
<dbReference type="PANTHER" id="PTHR23073">
    <property type="entry name" value="26S PROTEASOME REGULATORY SUBUNIT"/>
    <property type="match status" value="1"/>
</dbReference>
<reference evidence="5 6" key="1">
    <citation type="submission" date="2019-06" db="EMBL/GenBank/DDBJ databases">
        <title>Persicimonas caeni gen. nov., sp. nov., a predatory bacterium isolated from solar saltern.</title>
        <authorList>
            <person name="Wang S."/>
        </authorList>
    </citation>
    <scope>NUCLEOTIDE SEQUENCE [LARGE SCALE GENOMIC DNA]</scope>
    <source>
        <strain evidence="5 6">YN101</strain>
    </source>
</reference>
<dbReference type="InterPro" id="IPR027417">
    <property type="entry name" value="P-loop_NTPase"/>
</dbReference>
<name>A0A4Y6PWZ1_PERCE</name>
<dbReference type="OrthoDB" id="9802352at2"/>
<keyword evidence="6" id="KW-1185">Reference proteome</keyword>
<dbReference type="CDD" id="cd19481">
    <property type="entry name" value="RecA-like_protease"/>
    <property type="match status" value="1"/>
</dbReference>
<feature type="domain" description="AAA+ ATPase" evidence="4">
    <location>
        <begin position="482"/>
        <end position="614"/>
    </location>
</feature>
<dbReference type="GO" id="GO:0005524">
    <property type="term" value="F:ATP binding"/>
    <property type="evidence" value="ECO:0007669"/>
    <property type="project" value="UniProtKB-KW"/>
</dbReference>